<dbReference type="EnsemblMetazoa" id="ISCW009685-RA">
    <property type="protein sequence ID" value="ISCW009685-PA"/>
    <property type="gene ID" value="ISCW009685"/>
</dbReference>
<dbReference type="Proteomes" id="UP000001555">
    <property type="component" value="Unassembled WGS sequence"/>
</dbReference>
<dbReference type="HOGENOM" id="CLU_2457287_0_0_1"/>
<dbReference type="VEuPathDB" id="VectorBase:ISCI009685"/>
<dbReference type="PaxDb" id="6945-B7Q0N2"/>
<evidence type="ECO:0000313" key="2">
    <source>
        <dbReference type="EnsemblMetazoa" id="ISCW009685-PA"/>
    </source>
</evidence>
<dbReference type="OrthoDB" id="120967at2759"/>
<reference evidence="1 3" key="1">
    <citation type="submission" date="2008-03" db="EMBL/GenBank/DDBJ databases">
        <title>Annotation of Ixodes scapularis.</title>
        <authorList>
            <consortium name="Ixodes scapularis Genome Project Consortium"/>
            <person name="Caler E."/>
            <person name="Hannick L.I."/>
            <person name="Bidwell S."/>
            <person name="Joardar V."/>
            <person name="Thiagarajan M."/>
            <person name="Amedeo P."/>
            <person name="Galinsky K.J."/>
            <person name="Schobel S."/>
            <person name="Inman J."/>
            <person name="Hostetler J."/>
            <person name="Miller J."/>
            <person name="Hammond M."/>
            <person name="Megy K."/>
            <person name="Lawson D."/>
            <person name="Kodira C."/>
            <person name="Sutton G."/>
            <person name="Meyer J."/>
            <person name="Hill C.A."/>
            <person name="Birren B."/>
            <person name="Nene V."/>
            <person name="Collins F."/>
            <person name="Alarcon-Chaidez F."/>
            <person name="Wikel S."/>
            <person name="Strausberg R."/>
        </authorList>
    </citation>
    <scope>NUCLEOTIDE SEQUENCE [LARGE SCALE GENOMIC DNA]</scope>
    <source>
        <strain evidence="3">Wikel</strain>
        <strain evidence="1">Wikel colony</strain>
    </source>
</reference>
<proteinExistence type="predicted"/>
<keyword evidence="3" id="KW-1185">Reference proteome</keyword>
<accession>B7Q0N2</accession>
<protein>
    <submittedName>
        <fullName evidence="1 2">Uncharacterized protein</fullName>
    </submittedName>
</protein>
<organism>
    <name type="scientific">Ixodes scapularis</name>
    <name type="common">Black-legged tick</name>
    <name type="synonym">Deer tick</name>
    <dbReference type="NCBI Taxonomy" id="6945"/>
    <lineage>
        <taxon>Eukaryota</taxon>
        <taxon>Metazoa</taxon>
        <taxon>Ecdysozoa</taxon>
        <taxon>Arthropoda</taxon>
        <taxon>Chelicerata</taxon>
        <taxon>Arachnida</taxon>
        <taxon>Acari</taxon>
        <taxon>Parasitiformes</taxon>
        <taxon>Ixodida</taxon>
        <taxon>Ixodoidea</taxon>
        <taxon>Ixodidae</taxon>
        <taxon>Ixodinae</taxon>
        <taxon>Ixodes</taxon>
    </lineage>
</organism>
<dbReference type="InParanoid" id="B7Q0N2"/>
<gene>
    <name evidence="1" type="ORF">IscW_ISCW009685</name>
</gene>
<dbReference type="EMBL" id="ABJB010668430">
    <property type="status" value="NOT_ANNOTATED_CDS"/>
    <property type="molecule type" value="Genomic_DNA"/>
</dbReference>
<evidence type="ECO:0000313" key="1">
    <source>
        <dbReference type="EMBL" id="EEC12404.1"/>
    </source>
</evidence>
<reference evidence="2" key="2">
    <citation type="submission" date="2020-05" db="UniProtKB">
        <authorList>
            <consortium name="EnsemblMetazoa"/>
        </authorList>
    </citation>
    <scope>IDENTIFICATION</scope>
    <source>
        <strain evidence="2">wikel</strain>
    </source>
</reference>
<dbReference type="VEuPathDB" id="VectorBase:ISCP_022606"/>
<dbReference type="VEuPathDB" id="VectorBase:ISCW009685"/>
<sequence length="89" mass="10181">MVQTLEKEMESMRGQCDRLAAYIERLQAWIQGLGLWTASIHSSQLVKDSNLKLVPYFAILVSVPDSSRSGWVVTKTIPDFHCLQQRLFL</sequence>
<dbReference type="AlphaFoldDB" id="B7Q0N2"/>
<dbReference type="EMBL" id="DS833226">
    <property type="protein sequence ID" value="EEC12404.1"/>
    <property type="molecule type" value="Genomic_DNA"/>
</dbReference>
<name>B7Q0N2_IXOSC</name>
<evidence type="ECO:0000313" key="3">
    <source>
        <dbReference type="Proteomes" id="UP000001555"/>
    </source>
</evidence>